<accession>A0A1U8D6D4</accession>
<evidence type="ECO:0000313" key="2">
    <source>
        <dbReference type="Proteomes" id="UP000189705"/>
    </source>
</evidence>
<gene>
    <name evidence="3" type="primary">LOC106722351</name>
</gene>
<name>A0A1U8D6D4_ALLSI</name>
<evidence type="ECO:0000313" key="3">
    <source>
        <dbReference type="RefSeq" id="XP_014376847.2"/>
    </source>
</evidence>
<sequence>MALQRSSSLAKLPMLSSAPKSQQAQGPSYSTLVLPQLHEAGGRQGQLLLQPPPGQPKANWRGARLWAPVQDLPLCCPQVRDKMGTGPGTKDRRQDIQSNQEREAQEQIKKMKKERLLINKVQCLVAQEIRDRLQQLHQQQLRVQEAEIKAQQMAFHEKEPETARLWTLQQRVRDFQAKKDMLQAKQHKEAKEREKQQSLLEQMACKEHQQVKQTKRHCSYFEQVVRKQQEQALKVQRQQEERVPKQLEYGKAVRRLVLERQDQLVHKWAIRFEAGKHQQQDMQKTPDCNGQLKRTRMQEL</sequence>
<proteinExistence type="predicted"/>
<dbReference type="RefSeq" id="XP_014376847.2">
    <property type="nucleotide sequence ID" value="XM_014521361.2"/>
</dbReference>
<evidence type="ECO:0000256" key="1">
    <source>
        <dbReference type="SAM" id="MobiDB-lite"/>
    </source>
</evidence>
<dbReference type="GeneID" id="106722351"/>
<dbReference type="Proteomes" id="UP000189705">
    <property type="component" value="Unplaced"/>
</dbReference>
<dbReference type="KEGG" id="asn:106722351"/>
<feature type="region of interest" description="Disordered" evidence="1">
    <location>
        <begin position="80"/>
        <end position="107"/>
    </location>
</feature>
<feature type="compositionally biased region" description="Polar residues" evidence="1">
    <location>
        <begin position="18"/>
        <end position="33"/>
    </location>
</feature>
<feature type="region of interest" description="Disordered" evidence="1">
    <location>
        <begin position="276"/>
        <end position="300"/>
    </location>
</feature>
<feature type="region of interest" description="Disordered" evidence="1">
    <location>
        <begin position="1"/>
        <end position="36"/>
    </location>
</feature>
<organism evidence="2 3">
    <name type="scientific">Alligator sinensis</name>
    <name type="common">Chinese alligator</name>
    <dbReference type="NCBI Taxonomy" id="38654"/>
    <lineage>
        <taxon>Eukaryota</taxon>
        <taxon>Metazoa</taxon>
        <taxon>Chordata</taxon>
        <taxon>Craniata</taxon>
        <taxon>Vertebrata</taxon>
        <taxon>Euteleostomi</taxon>
        <taxon>Archelosauria</taxon>
        <taxon>Archosauria</taxon>
        <taxon>Crocodylia</taxon>
        <taxon>Alligatoridae</taxon>
        <taxon>Alligatorinae</taxon>
        <taxon>Alligator</taxon>
    </lineage>
</organism>
<protein>
    <submittedName>
        <fullName evidence="3">PAX-interacting protein 1-like</fullName>
    </submittedName>
</protein>
<reference evidence="3" key="1">
    <citation type="submission" date="2025-08" db="UniProtKB">
        <authorList>
            <consortium name="RefSeq"/>
        </authorList>
    </citation>
    <scope>IDENTIFICATION</scope>
</reference>
<dbReference type="InParanoid" id="A0A1U8D6D4"/>
<dbReference type="AlphaFoldDB" id="A0A1U8D6D4"/>
<keyword evidence="2" id="KW-1185">Reference proteome</keyword>